<name>A0A0B1T404_OESDE</name>
<evidence type="ECO:0000313" key="5">
    <source>
        <dbReference type="Proteomes" id="UP000053660"/>
    </source>
</evidence>
<dbReference type="InterPro" id="IPR003961">
    <property type="entry name" value="FN3_dom"/>
</dbReference>
<gene>
    <name evidence="4" type="ORF">OESDEN_10061</name>
</gene>
<keyword evidence="5" id="KW-1185">Reference proteome</keyword>
<protein>
    <submittedName>
        <fullName evidence="4">Fibronectin type III domain protein</fullName>
    </submittedName>
</protein>
<dbReference type="Gene3D" id="2.60.40.10">
    <property type="entry name" value="Immunoglobulins"/>
    <property type="match status" value="6"/>
</dbReference>
<keyword evidence="2" id="KW-0393">Immunoglobulin domain</keyword>
<dbReference type="Pfam" id="PF00041">
    <property type="entry name" value="fn3"/>
    <property type="match status" value="3"/>
</dbReference>
<dbReference type="Proteomes" id="UP000053660">
    <property type="component" value="Unassembled WGS sequence"/>
</dbReference>
<evidence type="ECO:0000256" key="1">
    <source>
        <dbReference type="ARBA" id="ARBA00022737"/>
    </source>
</evidence>
<dbReference type="SUPFAM" id="SSF49265">
    <property type="entry name" value="Fibronectin type III"/>
    <property type="match status" value="2"/>
</dbReference>
<dbReference type="SMART" id="SM00060">
    <property type="entry name" value="FN3"/>
    <property type="match status" value="3"/>
</dbReference>
<evidence type="ECO:0000259" key="3">
    <source>
        <dbReference type="PROSITE" id="PS50853"/>
    </source>
</evidence>
<dbReference type="SMART" id="SM00409">
    <property type="entry name" value="IG"/>
    <property type="match status" value="3"/>
</dbReference>
<feature type="domain" description="Fibronectin type-III" evidence="3">
    <location>
        <begin position="397"/>
        <end position="495"/>
    </location>
</feature>
<dbReference type="InterPro" id="IPR003599">
    <property type="entry name" value="Ig_sub"/>
</dbReference>
<feature type="domain" description="Fibronectin type-III" evidence="3">
    <location>
        <begin position="499"/>
        <end position="588"/>
    </location>
</feature>
<dbReference type="CDD" id="cd00063">
    <property type="entry name" value="FN3"/>
    <property type="match status" value="3"/>
</dbReference>
<sequence length="592" mass="65854">MSRRSSGGSSVESYTISRRRMRKSGFVSTPGAEVMALRGDTVRFECELVNENDEVEWFINDKSFAADARATEESDGFLRILTITDLTPKDSGMTVEVRLGENVATSKVIVEDTLAEIVKRLERRTTGKEGEDVALSIELDHEAQEVTWYKDEKIISNTEKLQIVNEDTVCRLIIKHADFYDSGQYTVDVDGSKSYTKLQIIGKPVVKKGDKKTIEVERDENIMFNVAFECYEEPSVTCLFKGTALREDAKTHIDTHEGVVRFCRKHVTKADSGDYTIKLFNEFGEDFEMVTVFVKDVPAKPAGISVTEIESEAITIKWAPPEDDGGQPITGYIVEKKEDGRRTFHKVSAGKTTCTIDELEMLKGYILRVSAVNKYGAGEAVETPVVTTGTTYKAPQVSSPPSISDITERGCALSWAKPEEDGGSPIYGYDVYKKEDGGDWIKMNDELLFQEHYAVGDLQPNINYVFKVEAHNEAGFISSSNVESEPLLITPTLGRPTTVLNVPRILITGVNSVTVEWDVDESEPCTEFIVSYKSESSSVWTEVNCQLNSCAITDLKEGVSYVFKVAPVNAQGAGDFSEETEPVKILRKRCEF</sequence>
<proteinExistence type="predicted"/>
<dbReference type="InterPro" id="IPR013098">
    <property type="entry name" value="Ig_I-set"/>
</dbReference>
<organism evidence="4 5">
    <name type="scientific">Oesophagostomum dentatum</name>
    <name type="common">Nodular worm</name>
    <dbReference type="NCBI Taxonomy" id="61180"/>
    <lineage>
        <taxon>Eukaryota</taxon>
        <taxon>Metazoa</taxon>
        <taxon>Ecdysozoa</taxon>
        <taxon>Nematoda</taxon>
        <taxon>Chromadorea</taxon>
        <taxon>Rhabditida</taxon>
        <taxon>Rhabditina</taxon>
        <taxon>Rhabditomorpha</taxon>
        <taxon>Strongyloidea</taxon>
        <taxon>Strongylidae</taxon>
        <taxon>Oesophagostomum</taxon>
    </lineage>
</organism>
<dbReference type="SUPFAM" id="SSF48726">
    <property type="entry name" value="Immunoglobulin"/>
    <property type="match status" value="3"/>
</dbReference>
<feature type="domain" description="Fibronectin type-III" evidence="3">
    <location>
        <begin position="300"/>
        <end position="391"/>
    </location>
</feature>
<dbReference type="InterPro" id="IPR036116">
    <property type="entry name" value="FN3_sf"/>
</dbReference>
<evidence type="ECO:0000256" key="2">
    <source>
        <dbReference type="ARBA" id="ARBA00023319"/>
    </source>
</evidence>
<dbReference type="CDD" id="cd00096">
    <property type="entry name" value="Ig"/>
    <property type="match status" value="1"/>
</dbReference>
<accession>A0A0B1T404</accession>
<dbReference type="Pfam" id="PF07679">
    <property type="entry name" value="I-set"/>
    <property type="match status" value="3"/>
</dbReference>
<dbReference type="PANTHER" id="PTHR14340">
    <property type="entry name" value="MICROFIBRIL-ASSOCIATED GLYCOPROTEIN 3"/>
    <property type="match status" value="1"/>
</dbReference>
<dbReference type="InterPro" id="IPR036179">
    <property type="entry name" value="Ig-like_dom_sf"/>
</dbReference>
<dbReference type="OrthoDB" id="504170at2759"/>
<dbReference type="AlphaFoldDB" id="A0A0B1T404"/>
<reference evidence="4 5" key="1">
    <citation type="submission" date="2014-03" db="EMBL/GenBank/DDBJ databases">
        <title>Draft genome of the hookworm Oesophagostomum dentatum.</title>
        <authorList>
            <person name="Mitreva M."/>
        </authorList>
    </citation>
    <scope>NUCLEOTIDE SEQUENCE [LARGE SCALE GENOMIC DNA]</scope>
    <source>
        <strain evidence="4 5">OD-Hann</strain>
    </source>
</reference>
<dbReference type="PROSITE" id="PS50853">
    <property type="entry name" value="FN3"/>
    <property type="match status" value="3"/>
</dbReference>
<dbReference type="PANTHER" id="PTHR14340:SF9">
    <property type="entry name" value="FIBRONECTIN TYPE-III DOMAIN-CONTAINING PROTEIN"/>
    <property type="match status" value="1"/>
</dbReference>
<evidence type="ECO:0000313" key="4">
    <source>
        <dbReference type="EMBL" id="KHJ90100.1"/>
    </source>
</evidence>
<dbReference type="EMBL" id="KN553381">
    <property type="protein sequence ID" value="KHJ90100.1"/>
    <property type="molecule type" value="Genomic_DNA"/>
</dbReference>
<dbReference type="InterPro" id="IPR013783">
    <property type="entry name" value="Ig-like_fold"/>
</dbReference>
<keyword evidence="1" id="KW-0677">Repeat</keyword>
<dbReference type="PRINTS" id="PR00014">
    <property type="entry name" value="FNTYPEIII"/>
</dbReference>